<evidence type="ECO:0000313" key="4">
    <source>
        <dbReference type="EMBL" id="MFC7319488.1"/>
    </source>
</evidence>
<feature type="binding site" evidence="2">
    <location>
        <position position="330"/>
    </location>
    <ligand>
        <name>substrate</name>
    </ligand>
</feature>
<name>A0ABW2JZZ5_9BACI</name>
<dbReference type="NCBIfam" id="TIGR01392">
    <property type="entry name" value="homoserO_Ac_trn"/>
    <property type="match status" value="1"/>
</dbReference>
<evidence type="ECO:0000259" key="3">
    <source>
        <dbReference type="Pfam" id="PF00561"/>
    </source>
</evidence>
<sequence length="357" mass="40093">MSIKNITNQQTPTKVPIGAFTLENGDTLTDVELAYERFGPEGAPVILICHALTGNQFAVGSKESPGWWKGLIGDDCPIDTTSFQVITFNVLGGCHGSTGPASMDPSKEAPYRQNFPKVSIRDMVHAQHKALDVLGIKEVHAVIGGSLGGMQTLEWGLLYPFFMKQLYVLAATPYLSDYGIAFNHIGARAIEDDPAFNGGFYEDNAQLQGFEIARMAGMVTYRSGTLFQKRFDRHQKDSLYDIQSYMDYQGEKIKERFDANSYLYLLEAMNHHDISRGRGSLQEAAKQFKAKLYTISFQHDLLYPRELIETFSDHVPGSEHHHVLTDYGHDGFLVEFNQWGSWMQEKINEGAVNHHDD</sequence>
<comment type="subcellular location">
    <subcellularLocation>
        <location evidence="2">Cytoplasm</location>
    </subcellularLocation>
</comment>
<dbReference type="HAMAP" id="MF_00296">
    <property type="entry name" value="MetX_acyltransf"/>
    <property type="match status" value="1"/>
</dbReference>
<protein>
    <recommendedName>
        <fullName evidence="2">Homoserine O-acetyltransferase</fullName>
        <shortName evidence="2">HAT</shortName>
        <ecNumber evidence="2">2.3.1.31</ecNumber>
    </recommendedName>
    <alternativeName>
        <fullName evidence="2">Homoserine transacetylase</fullName>
        <shortName evidence="2">HTA</shortName>
    </alternativeName>
</protein>
<evidence type="ECO:0000313" key="5">
    <source>
        <dbReference type="Proteomes" id="UP001596494"/>
    </source>
</evidence>
<dbReference type="Pfam" id="PF00561">
    <property type="entry name" value="Abhydrolase_1"/>
    <property type="match status" value="1"/>
</dbReference>
<dbReference type="InterPro" id="IPR029058">
    <property type="entry name" value="AB_hydrolase_fold"/>
</dbReference>
<organism evidence="4 5">
    <name type="scientific">Halobacillus campisalis</name>
    <dbReference type="NCBI Taxonomy" id="435909"/>
    <lineage>
        <taxon>Bacteria</taxon>
        <taxon>Bacillati</taxon>
        <taxon>Bacillota</taxon>
        <taxon>Bacilli</taxon>
        <taxon>Bacillales</taxon>
        <taxon>Bacillaceae</taxon>
        <taxon>Halobacillus</taxon>
    </lineage>
</organism>
<dbReference type="EMBL" id="JBHTBY010000001">
    <property type="protein sequence ID" value="MFC7319488.1"/>
    <property type="molecule type" value="Genomic_DNA"/>
</dbReference>
<dbReference type="RefSeq" id="WP_289216232.1">
    <property type="nucleotide sequence ID" value="NZ_JAPVRC010000005.1"/>
</dbReference>
<dbReference type="EC" id="2.3.1.31" evidence="2"/>
<dbReference type="Gene3D" id="3.40.50.1820">
    <property type="entry name" value="alpha/beta hydrolase"/>
    <property type="match status" value="1"/>
</dbReference>
<comment type="pathway">
    <text evidence="2">Amino-acid biosynthesis; L-methionine biosynthesis via de novo pathway; O-acetyl-L-homoserine from L-homoserine: step 1/1.</text>
</comment>
<feature type="binding site" evidence="2">
    <location>
        <position position="214"/>
    </location>
    <ligand>
        <name>substrate</name>
    </ligand>
</feature>
<dbReference type="InterPro" id="IPR008220">
    <property type="entry name" value="HAT_MetX-like"/>
</dbReference>
<comment type="catalytic activity">
    <reaction evidence="2">
        <text>L-homoserine + acetyl-CoA = O-acetyl-L-homoserine + CoA</text>
        <dbReference type="Rhea" id="RHEA:13701"/>
        <dbReference type="ChEBI" id="CHEBI:57287"/>
        <dbReference type="ChEBI" id="CHEBI:57288"/>
        <dbReference type="ChEBI" id="CHEBI:57476"/>
        <dbReference type="ChEBI" id="CHEBI:57716"/>
        <dbReference type="EC" id="2.3.1.31"/>
    </reaction>
</comment>
<keyword evidence="2" id="KW-0963">Cytoplasm</keyword>
<comment type="caution">
    <text evidence="2">Lacks conserved residue(s) required for the propagation of feature annotation.</text>
</comment>
<evidence type="ECO:0000256" key="1">
    <source>
        <dbReference type="ARBA" id="ARBA00022679"/>
    </source>
</evidence>
<feature type="domain" description="AB hydrolase-1" evidence="3">
    <location>
        <begin position="44"/>
        <end position="335"/>
    </location>
</feature>
<dbReference type="PANTHER" id="PTHR32268">
    <property type="entry name" value="HOMOSERINE O-ACETYLTRANSFERASE"/>
    <property type="match status" value="1"/>
</dbReference>
<comment type="function">
    <text evidence="2">Transfers an acetyl group from acetyl-CoA to L-homoserine, forming acetyl-L-homoserine.</text>
</comment>
<dbReference type="InterPro" id="IPR000073">
    <property type="entry name" value="AB_hydrolase_1"/>
</dbReference>
<feature type="active site" evidence="2">
    <location>
        <position position="300"/>
    </location>
</feature>
<accession>A0ABW2JZZ5</accession>
<feature type="active site" description="Nucleophile" evidence="2">
    <location>
        <position position="146"/>
    </location>
</feature>
<dbReference type="PIRSF" id="PIRSF000443">
    <property type="entry name" value="Homoser_Ac_trans"/>
    <property type="match status" value="1"/>
</dbReference>
<keyword evidence="5" id="KW-1185">Reference proteome</keyword>
<reference evidence="5" key="1">
    <citation type="journal article" date="2019" name="Int. J. Syst. Evol. Microbiol.">
        <title>The Global Catalogue of Microorganisms (GCM) 10K type strain sequencing project: providing services to taxonomists for standard genome sequencing and annotation.</title>
        <authorList>
            <consortium name="The Broad Institute Genomics Platform"/>
            <consortium name="The Broad Institute Genome Sequencing Center for Infectious Disease"/>
            <person name="Wu L."/>
            <person name="Ma J."/>
        </authorList>
    </citation>
    <scope>NUCLEOTIDE SEQUENCE [LARGE SCALE GENOMIC DNA]</scope>
    <source>
        <strain evidence="5">CCUG 73951</strain>
    </source>
</reference>
<proteinExistence type="inferred from homology"/>
<comment type="subunit">
    <text evidence="2">Homodimer.</text>
</comment>
<keyword evidence="2" id="KW-0028">Amino-acid biosynthesis</keyword>
<comment type="caution">
    <text evidence="4">The sequence shown here is derived from an EMBL/GenBank/DDBJ whole genome shotgun (WGS) entry which is preliminary data.</text>
</comment>
<keyword evidence="2 4" id="KW-0012">Acyltransferase</keyword>
<gene>
    <name evidence="2" type="primary">metXA</name>
    <name evidence="4" type="ORF">ACFQMN_01145</name>
</gene>
<dbReference type="Proteomes" id="UP001596494">
    <property type="component" value="Unassembled WGS sequence"/>
</dbReference>
<dbReference type="PANTHER" id="PTHR32268:SF11">
    <property type="entry name" value="HOMOSERINE O-ACETYLTRANSFERASE"/>
    <property type="match status" value="1"/>
</dbReference>
<dbReference type="GO" id="GO:0004414">
    <property type="term" value="F:homoserine O-acetyltransferase activity"/>
    <property type="evidence" value="ECO:0007669"/>
    <property type="project" value="UniProtKB-EC"/>
</dbReference>
<dbReference type="NCBIfam" id="NF001209">
    <property type="entry name" value="PRK00175.1"/>
    <property type="match status" value="1"/>
</dbReference>
<comment type="similarity">
    <text evidence="2">Belongs to the AB hydrolase superfamily. MetX family.</text>
</comment>
<evidence type="ECO:0000256" key="2">
    <source>
        <dbReference type="HAMAP-Rule" id="MF_00296"/>
    </source>
</evidence>
<feature type="active site" evidence="2">
    <location>
        <position position="329"/>
    </location>
</feature>
<keyword evidence="1 2" id="KW-0808">Transferase</keyword>
<dbReference type="SUPFAM" id="SSF53474">
    <property type="entry name" value="alpha/beta-Hydrolases"/>
    <property type="match status" value="1"/>
</dbReference>
<keyword evidence="2" id="KW-0486">Methionine biosynthesis</keyword>